<dbReference type="NCBIfam" id="NF003683">
    <property type="entry name" value="PRK05305.2-3"/>
    <property type="match status" value="1"/>
</dbReference>
<evidence type="ECO:0000313" key="12">
    <source>
        <dbReference type="EMBL" id="ABQ76063.1"/>
    </source>
</evidence>
<sequence>MDSQRLMKQQRYPRLRRQEIEYNLITMLIFSVLSNRFAPGVRRYAIPVFIFAGVIGVIIPPVGAVALLIGGAILWFFRDPSRQPSGPGIVAPAEGRITVIRKEGEQIRIGIFLNVTDVHVARAPIDGEVTQCTHREGAHRPAFMKDSTRNERVDIAVTTSDGPAEISLIAGAVARRIHPYIDNGMSIDRAQRIGHIDFGSRVDVVLPPGYTADDLLITDGQKVRAGESIVARKNNQ</sequence>
<dbReference type="PANTHER" id="PTHR35809:SF1">
    <property type="entry name" value="ARCHAETIDYLSERINE DECARBOXYLASE PROENZYME-RELATED"/>
    <property type="match status" value="1"/>
</dbReference>
<evidence type="ECO:0000256" key="10">
    <source>
        <dbReference type="ARBA" id="ARBA00023317"/>
    </source>
</evidence>
<evidence type="ECO:0000256" key="11">
    <source>
        <dbReference type="SAM" id="Phobius"/>
    </source>
</evidence>
<evidence type="ECO:0000256" key="1">
    <source>
        <dbReference type="ARBA" id="ARBA00022475"/>
    </source>
</evidence>
<keyword evidence="4" id="KW-0443">Lipid metabolism</keyword>
<keyword evidence="8" id="KW-0456">Lyase</keyword>
<dbReference type="Pfam" id="PF02666">
    <property type="entry name" value="PS_Dcarbxylase"/>
    <property type="match status" value="1"/>
</dbReference>
<keyword evidence="11" id="KW-1133">Transmembrane helix</keyword>
<feature type="transmembrane region" description="Helical" evidence="11">
    <location>
        <begin position="20"/>
        <end position="38"/>
    </location>
</feature>
<keyword evidence="5 11" id="KW-0472">Membrane</keyword>
<dbReference type="NCBIfam" id="NF038088">
    <property type="entry name" value="anchor_synt_D"/>
    <property type="match status" value="1"/>
</dbReference>
<accession>A5YSV6</accession>
<keyword evidence="11" id="KW-0812">Transmembrane</keyword>
<evidence type="ECO:0000256" key="3">
    <source>
        <dbReference type="ARBA" id="ARBA00022793"/>
    </source>
</evidence>
<keyword evidence="7" id="KW-0594">Phospholipid biosynthesis</keyword>
<dbReference type="PANTHER" id="PTHR35809">
    <property type="entry name" value="ARCHAETIDYLSERINE DECARBOXYLASE PROENZYME-RELATED"/>
    <property type="match status" value="1"/>
</dbReference>
<keyword evidence="10" id="KW-0670">Pyruvate</keyword>
<evidence type="ECO:0000256" key="8">
    <source>
        <dbReference type="ARBA" id="ARBA00023239"/>
    </source>
</evidence>
<dbReference type="GO" id="GO:0008654">
    <property type="term" value="P:phospholipid biosynthetic process"/>
    <property type="evidence" value="ECO:0007669"/>
    <property type="project" value="UniProtKB-KW"/>
</dbReference>
<feature type="transmembrane region" description="Helical" evidence="11">
    <location>
        <begin position="44"/>
        <end position="77"/>
    </location>
</feature>
<dbReference type="AlphaFoldDB" id="A5YSV6"/>
<dbReference type="GO" id="GO:0004609">
    <property type="term" value="F:phosphatidylserine decarboxylase activity"/>
    <property type="evidence" value="ECO:0007669"/>
    <property type="project" value="InterPro"/>
</dbReference>
<evidence type="ECO:0000256" key="9">
    <source>
        <dbReference type="ARBA" id="ARBA00023264"/>
    </source>
</evidence>
<evidence type="ECO:0000256" key="2">
    <source>
        <dbReference type="ARBA" id="ARBA00022516"/>
    </source>
</evidence>
<dbReference type="InterPro" id="IPR003817">
    <property type="entry name" value="PS_Dcarbxylase"/>
</dbReference>
<evidence type="ECO:0000256" key="4">
    <source>
        <dbReference type="ARBA" id="ARBA00023098"/>
    </source>
</evidence>
<evidence type="ECO:0000256" key="7">
    <source>
        <dbReference type="ARBA" id="ARBA00023209"/>
    </source>
</evidence>
<keyword evidence="2" id="KW-0444">Lipid biosynthesis</keyword>
<keyword evidence="6" id="KW-0865">Zymogen</keyword>
<keyword evidence="1" id="KW-1003">Cell membrane</keyword>
<evidence type="ECO:0000256" key="5">
    <source>
        <dbReference type="ARBA" id="ARBA00023136"/>
    </source>
</evidence>
<keyword evidence="3" id="KW-0210">Decarboxylase</keyword>
<proteinExistence type="predicted"/>
<protein>
    <submittedName>
        <fullName evidence="12">Phosphatidylserine decarboxylase</fullName>
    </submittedName>
</protein>
<dbReference type="EMBL" id="EF583999">
    <property type="protein sequence ID" value="ABQ76063.1"/>
    <property type="molecule type" value="Genomic_DNA"/>
</dbReference>
<organism evidence="12">
    <name type="scientific">uncultured haloarchaeon</name>
    <dbReference type="NCBI Taxonomy" id="160804"/>
    <lineage>
        <taxon>Archaea</taxon>
        <taxon>Methanobacteriati</taxon>
        <taxon>Methanobacteriota</taxon>
        <taxon>Stenosarchaea group</taxon>
        <taxon>Halobacteria</taxon>
        <taxon>Halobacteriales</taxon>
        <taxon>Halobacteriaceae</taxon>
        <taxon>environmental samples</taxon>
    </lineage>
</organism>
<reference evidence="12" key="1">
    <citation type="journal article" date="2007" name="ISME J.">
        <title>Genomic plasticity in prokaryotes: the case of the square haloarchaeon.</title>
        <authorList>
            <person name="Cuadros-Orellana S."/>
            <person name="Martin-Cuadrado A.B."/>
            <person name="Legault B."/>
            <person name="D'Auria G."/>
            <person name="Zhaxybayeva O."/>
            <person name="Papke R.T."/>
            <person name="Rodriguez-Valera F."/>
        </authorList>
    </citation>
    <scope>NUCLEOTIDE SEQUENCE</scope>
</reference>
<keyword evidence="9" id="KW-1208">Phospholipid metabolism</keyword>
<dbReference type="InterPro" id="IPR033175">
    <property type="entry name" value="PSD-A"/>
</dbReference>
<name>A5YSV6_9EURY</name>
<evidence type="ECO:0000256" key="6">
    <source>
        <dbReference type="ARBA" id="ARBA00023145"/>
    </source>
</evidence>